<dbReference type="PROSITE" id="PS50850">
    <property type="entry name" value="MFS"/>
    <property type="match status" value="1"/>
</dbReference>
<evidence type="ECO:0000256" key="6">
    <source>
        <dbReference type="ARBA" id="ARBA00022847"/>
    </source>
</evidence>
<feature type="transmembrane region" description="Helical" evidence="11">
    <location>
        <begin position="336"/>
        <end position="355"/>
    </location>
</feature>
<dbReference type="PANTHER" id="PTHR43045:SF1">
    <property type="entry name" value="SHIKIMATE TRANSPORTER"/>
    <property type="match status" value="1"/>
</dbReference>
<gene>
    <name evidence="13" type="ORF">BKA07_000676</name>
</gene>
<comment type="subcellular location">
    <subcellularLocation>
        <location evidence="1">Cell membrane</location>
        <topology evidence="1">Multi-pass membrane protein</topology>
    </subcellularLocation>
</comment>
<feature type="transmembrane region" description="Helical" evidence="11">
    <location>
        <begin position="361"/>
        <end position="380"/>
    </location>
</feature>
<feature type="transmembrane region" description="Helical" evidence="11">
    <location>
        <begin position="41"/>
        <end position="67"/>
    </location>
</feature>
<dbReference type="InterPro" id="IPR020846">
    <property type="entry name" value="MFS_dom"/>
</dbReference>
<evidence type="ECO:0000256" key="8">
    <source>
        <dbReference type="ARBA" id="ARBA00023136"/>
    </source>
</evidence>
<dbReference type="AlphaFoldDB" id="A0A846S0B4"/>
<feature type="transmembrane region" description="Helical" evidence="11">
    <location>
        <begin position="179"/>
        <end position="203"/>
    </location>
</feature>
<feature type="transmembrane region" description="Helical" evidence="11">
    <location>
        <begin position="401"/>
        <end position="425"/>
    </location>
</feature>
<evidence type="ECO:0000256" key="10">
    <source>
        <dbReference type="ARBA" id="ARBA00039918"/>
    </source>
</evidence>
<keyword evidence="14" id="KW-1185">Reference proteome</keyword>
<evidence type="ECO:0000256" key="9">
    <source>
        <dbReference type="ARBA" id="ARBA00037295"/>
    </source>
</evidence>
<evidence type="ECO:0000259" key="12">
    <source>
        <dbReference type="PROSITE" id="PS50850"/>
    </source>
</evidence>
<keyword evidence="4" id="KW-1003">Cell membrane</keyword>
<feature type="transmembrane region" description="Helical" evidence="11">
    <location>
        <begin position="215"/>
        <end position="236"/>
    </location>
</feature>
<dbReference type="Gene3D" id="1.20.1250.20">
    <property type="entry name" value="MFS general substrate transporter like domains"/>
    <property type="match status" value="1"/>
</dbReference>
<feature type="transmembrane region" description="Helical" evidence="11">
    <location>
        <begin position="114"/>
        <end position="133"/>
    </location>
</feature>
<feature type="transmembrane region" description="Helical" evidence="11">
    <location>
        <begin position="268"/>
        <end position="286"/>
    </location>
</feature>
<feature type="transmembrane region" description="Helical" evidence="11">
    <location>
        <begin position="431"/>
        <end position="453"/>
    </location>
</feature>
<proteinExistence type="inferred from homology"/>
<organism evidence="13 14">
    <name type="scientific">Brevibacterium marinum</name>
    <dbReference type="NCBI Taxonomy" id="418643"/>
    <lineage>
        <taxon>Bacteria</taxon>
        <taxon>Bacillati</taxon>
        <taxon>Actinomycetota</taxon>
        <taxon>Actinomycetes</taxon>
        <taxon>Micrococcales</taxon>
        <taxon>Brevibacteriaceae</taxon>
        <taxon>Brevibacterium</taxon>
    </lineage>
</organism>
<feature type="transmembrane region" description="Helical" evidence="11">
    <location>
        <begin position="79"/>
        <end position="102"/>
    </location>
</feature>
<comment type="similarity">
    <text evidence="2">Belongs to the major facilitator superfamily. Metabolite:H+ Symporter (MHS) family (TC 2.A.1.6) family.</text>
</comment>
<keyword evidence="5 11" id="KW-0812">Transmembrane</keyword>
<comment type="caution">
    <text evidence="13">The sequence shown here is derived from an EMBL/GenBank/DDBJ whole genome shotgun (WGS) entry which is preliminary data.</text>
</comment>
<dbReference type="FunFam" id="1.20.1250.20:FF:000001">
    <property type="entry name" value="Dicarboxylate MFS transporter"/>
    <property type="match status" value="1"/>
</dbReference>
<evidence type="ECO:0000313" key="14">
    <source>
        <dbReference type="Proteomes" id="UP000576792"/>
    </source>
</evidence>
<keyword evidence="8 11" id="KW-0472">Membrane</keyword>
<dbReference type="Proteomes" id="UP000576792">
    <property type="component" value="Unassembled WGS sequence"/>
</dbReference>
<dbReference type="GO" id="GO:0015293">
    <property type="term" value="F:symporter activity"/>
    <property type="evidence" value="ECO:0007669"/>
    <property type="project" value="UniProtKB-KW"/>
</dbReference>
<keyword evidence="7 11" id="KW-1133">Transmembrane helix</keyword>
<evidence type="ECO:0000256" key="2">
    <source>
        <dbReference type="ARBA" id="ARBA00008240"/>
    </source>
</evidence>
<dbReference type="PANTHER" id="PTHR43045">
    <property type="entry name" value="SHIKIMATE TRANSPORTER"/>
    <property type="match status" value="1"/>
</dbReference>
<dbReference type="Pfam" id="PF07690">
    <property type="entry name" value="MFS_1"/>
    <property type="match status" value="1"/>
</dbReference>
<dbReference type="InterPro" id="IPR036259">
    <property type="entry name" value="MFS_trans_sf"/>
</dbReference>
<evidence type="ECO:0000256" key="1">
    <source>
        <dbReference type="ARBA" id="ARBA00004651"/>
    </source>
</evidence>
<reference evidence="13 14" key="1">
    <citation type="submission" date="2020-03" db="EMBL/GenBank/DDBJ databases">
        <title>Sequencing the genomes of 1000 actinobacteria strains.</title>
        <authorList>
            <person name="Klenk H.-P."/>
        </authorList>
    </citation>
    <scope>NUCLEOTIDE SEQUENCE [LARGE SCALE GENOMIC DNA]</scope>
    <source>
        <strain evidence="13 14">DSM 18964</strain>
    </source>
</reference>
<dbReference type="InterPro" id="IPR011701">
    <property type="entry name" value="MFS"/>
</dbReference>
<protein>
    <recommendedName>
        <fullName evidence="10">Putative proline/betaine transporter</fullName>
    </recommendedName>
</protein>
<dbReference type="SUPFAM" id="SSF103473">
    <property type="entry name" value="MFS general substrate transporter"/>
    <property type="match status" value="1"/>
</dbReference>
<dbReference type="CDD" id="cd17369">
    <property type="entry name" value="MFS_ShiA_like"/>
    <property type="match status" value="1"/>
</dbReference>
<name>A0A846S0B4_9MICO</name>
<dbReference type="RefSeq" id="WP_167949640.1">
    <property type="nucleotide sequence ID" value="NZ_BAAAPQ010000026.1"/>
</dbReference>
<accession>A0A846S0B4</accession>
<keyword evidence="3" id="KW-0813">Transport</keyword>
<dbReference type="EMBL" id="JAATJN010000001">
    <property type="protein sequence ID" value="NJC55641.1"/>
    <property type="molecule type" value="Genomic_DNA"/>
</dbReference>
<evidence type="ECO:0000313" key="13">
    <source>
        <dbReference type="EMBL" id="NJC55641.1"/>
    </source>
</evidence>
<feature type="domain" description="Major facilitator superfamily (MFS) profile" evidence="12">
    <location>
        <begin position="41"/>
        <end position="454"/>
    </location>
</feature>
<evidence type="ECO:0000256" key="4">
    <source>
        <dbReference type="ARBA" id="ARBA00022475"/>
    </source>
</evidence>
<feature type="transmembrane region" description="Helical" evidence="11">
    <location>
        <begin position="306"/>
        <end position="329"/>
    </location>
</feature>
<keyword evidence="6" id="KW-0769">Symport</keyword>
<evidence type="ECO:0000256" key="7">
    <source>
        <dbReference type="ARBA" id="ARBA00022989"/>
    </source>
</evidence>
<dbReference type="GO" id="GO:0005886">
    <property type="term" value="C:plasma membrane"/>
    <property type="evidence" value="ECO:0007669"/>
    <property type="project" value="UniProtKB-SubCell"/>
</dbReference>
<evidence type="ECO:0000256" key="11">
    <source>
        <dbReference type="SAM" id="Phobius"/>
    </source>
</evidence>
<evidence type="ECO:0000256" key="5">
    <source>
        <dbReference type="ARBA" id="ARBA00022692"/>
    </source>
</evidence>
<comment type="function">
    <text evidence="9">May be a proton symporter involved in the uptake of osmolytes such as proline and glycine betaine.</text>
</comment>
<sequence length="461" mass="48968">MNEHQASDAVNADSVNAASHCSSTAASVSGQVPTAQERRKVLGASLAGTAIEWYDFFIYGSAAAMIFGPQFFPAGDNPILGTLAAFGTFAVGFLARPMGGLIMGHYGDRIGRKAMLLVSMLLMGSATVLIGLLPNYESIGIWAPILLVVLRLLQGIGVGGEWGGAVLMAVEYSPSNRRALYGAFPQMGLPLGIIGANLVFIVVSNIMSPEAFQSWGWRVPFLISALLVIIAMWIRLHVEDSPAFKSVKQKKTVSKAPMIDLFRKHTGTVLLAGAISIASPALGYMYSVWMLSHRENLGTDGVSQNVMLALILWGAVCHLVTVALGAVLADKFTQKSVFLWGAGLLVVWAFPFFWLIDTGNWLSIAVAFAVLLFVQSLMAGPQATLIAELFPAEVRYSGASVAYQIGSIFGGGFMPLIGTGLYAAFHSSTPIALYLLAMGLISFIAMAALKVGVHRASADSI</sequence>
<evidence type="ECO:0000256" key="3">
    <source>
        <dbReference type="ARBA" id="ARBA00022448"/>
    </source>
</evidence>